<keyword evidence="4" id="KW-1185">Reference proteome</keyword>
<reference evidence="3 4" key="1">
    <citation type="submission" date="2019-03" db="EMBL/GenBank/DDBJ databases">
        <title>Genomic Encyclopedia of Archaeal and Bacterial Type Strains, Phase II (KMG-II): from individual species to whole genera.</title>
        <authorList>
            <person name="Goeker M."/>
        </authorList>
    </citation>
    <scope>NUCLEOTIDE SEQUENCE [LARGE SCALE GENOMIC DNA]</scope>
    <source>
        <strain evidence="3 4">DSM 19035</strain>
    </source>
</reference>
<dbReference type="AlphaFoldDB" id="A0A4R6T0X4"/>
<feature type="signal peptide" evidence="1">
    <location>
        <begin position="1"/>
        <end position="27"/>
    </location>
</feature>
<evidence type="ECO:0000313" key="3">
    <source>
        <dbReference type="EMBL" id="TDQ12035.1"/>
    </source>
</evidence>
<evidence type="ECO:0000259" key="2">
    <source>
        <dbReference type="Pfam" id="PF21012"/>
    </source>
</evidence>
<name>A0A4R6T0X4_9SPHI</name>
<protein>
    <recommendedName>
        <fullName evidence="2">DUF6850 domain-containing protein</fullName>
    </recommendedName>
</protein>
<keyword evidence="1" id="KW-0732">Signal</keyword>
<dbReference type="Proteomes" id="UP000295620">
    <property type="component" value="Unassembled WGS sequence"/>
</dbReference>
<feature type="domain" description="DUF6850" evidence="2">
    <location>
        <begin position="52"/>
        <end position="521"/>
    </location>
</feature>
<organism evidence="3 4">
    <name type="scientific">Pedobacter metabolipauper</name>
    <dbReference type="NCBI Taxonomy" id="425513"/>
    <lineage>
        <taxon>Bacteria</taxon>
        <taxon>Pseudomonadati</taxon>
        <taxon>Bacteroidota</taxon>
        <taxon>Sphingobacteriia</taxon>
        <taxon>Sphingobacteriales</taxon>
        <taxon>Sphingobacteriaceae</taxon>
        <taxon>Pedobacter</taxon>
    </lineage>
</organism>
<evidence type="ECO:0000313" key="4">
    <source>
        <dbReference type="Proteomes" id="UP000295620"/>
    </source>
</evidence>
<evidence type="ECO:0000256" key="1">
    <source>
        <dbReference type="SAM" id="SignalP"/>
    </source>
</evidence>
<feature type="chain" id="PRO_5021010783" description="DUF6850 domain-containing protein" evidence="1">
    <location>
        <begin position="28"/>
        <end position="521"/>
    </location>
</feature>
<dbReference type="InterPro" id="IPR049236">
    <property type="entry name" value="DUF6850"/>
</dbReference>
<dbReference type="Pfam" id="PF21012">
    <property type="entry name" value="DUF6850"/>
    <property type="match status" value="1"/>
</dbReference>
<dbReference type="EMBL" id="SNYC01000003">
    <property type="protein sequence ID" value="TDQ12035.1"/>
    <property type="molecule type" value="Genomic_DNA"/>
</dbReference>
<gene>
    <name evidence="3" type="ORF">ATK78_1166</name>
</gene>
<accession>A0A4R6T0X4</accession>
<comment type="caution">
    <text evidence="3">The sequence shown here is derived from an EMBL/GenBank/DDBJ whole genome shotgun (WGS) entry which is preliminary data.</text>
</comment>
<sequence length="521" mass="58625">MKRIRMKYIKNTCACLLVVFSSQLAIAQEQTTGPAALEMLSQRSLWKKTSNPAGLQFDQPFQYSTLSVGYELYDGNFRRPQQGGSGNRQTVHTEGNYRIKDYYLSGSFDYRRDQIKDANYNASIIDPFRGMPYIIADLNPSDWNNQHYEMQFNIASPAYNDQFSFGFAGSYKVSSGAKQRDIRSENYFYNLSLSPGVVYTPSEKHHLGLNFVYSNVKEESYGSNVNNSVDQQYYELLGLGTAVNYLGGGRSNNYIGDALGGGFQYQYAGNVNVLLSADYSVEAEDLQVSFEVPRDGASVLRHIWKAKLAFIKEGTQTSHFLDFNYCNRNMDGIQYVTQRDNSSSQMGWQTLFKSVRSTYSTEQAGVQYHLTSNKGNAYSWKLSAGAVYEKLNDEYLLPNSVKQAENVLFNAGIKKNLALADKKSKQLLVGLDLGYNANISGVYNYGGAHADYPTVTGLEQNDFRYLTSSYASIGVPLVYSQKIKNDSQNMLFIKAQIQAQFTNSYQFNDRIFAGFNVGVNF</sequence>
<proteinExistence type="predicted"/>